<dbReference type="Gene3D" id="2.60.40.2000">
    <property type="match status" value="1"/>
</dbReference>
<accession>A0A4R2LKW1</accession>
<gene>
    <name evidence="1" type="ORF">EV212_10187</name>
</gene>
<dbReference type="AlphaFoldDB" id="A0A4R2LKW1"/>
<dbReference type="EMBL" id="SLXA01000001">
    <property type="protein sequence ID" value="TCO86307.1"/>
    <property type="molecule type" value="Genomic_DNA"/>
</dbReference>
<sequence length="87" mass="10017">MFADWLQDHQIVPEELSADVPVLYALGQNEIKIQNYKKIIQYSPKEMVLLLKSQRLVVQGDHLDINYFNADEICIRGHIVSITYQGG</sequence>
<dbReference type="Pfam" id="PF07873">
    <property type="entry name" value="YabP"/>
    <property type="match status" value="1"/>
</dbReference>
<reference evidence="1 2" key="1">
    <citation type="submission" date="2019-03" db="EMBL/GenBank/DDBJ databases">
        <title>Genomic Encyclopedia of Type Strains, Phase IV (KMG-IV): sequencing the most valuable type-strain genomes for metagenomic binning, comparative biology and taxonomic classification.</title>
        <authorList>
            <person name="Goeker M."/>
        </authorList>
    </citation>
    <scope>NUCLEOTIDE SEQUENCE [LARGE SCALE GENOMIC DNA]</scope>
    <source>
        <strain evidence="1 2">DSM 28559</strain>
    </source>
</reference>
<name>A0A4R2LKW1_9FIRM</name>
<proteinExistence type="predicted"/>
<evidence type="ECO:0000313" key="1">
    <source>
        <dbReference type="EMBL" id="TCO86307.1"/>
    </source>
</evidence>
<keyword evidence="2" id="KW-1185">Reference proteome</keyword>
<dbReference type="Proteomes" id="UP000295711">
    <property type="component" value="Unassembled WGS sequence"/>
</dbReference>
<comment type="caution">
    <text evidence="1">The sequence shown here is derived from an EMBL/GenBank/DDBJ whole genome shotgun (WGS) entry which is preliminary data.</text>
</comment>
<dbReference type="RefSeq" id="WP_165873251.1">
    <property type="nucleotide sequence ID" value="NZ_JANKAQ010000005.1"/>
</dbReference>
<dbReference type="InterPro" id="IPR038705">
    <property type="entry name" value="YabP_sf"/>
</dbReference>
<evidence type="ECO:0000313" key="2">
    <source>
        <dbReference type="Proteomes" id="UP000295711"/>
    </source>
</evidence>
<organism evidence="1 2">
    <name type="scientific">Frisingicoccus caecimuris</name>
    <dbReference type="NCBI Taxonomy" id="1796636"/>
    <lineage>
        <taxon>Bacteria</taxon>
        <taxon>Bacillati</taxon>
        <taxon>Bacillota</taxon>
        <taxon>Clostridia</taxon>
        <taxon>Lachnospirales</taxon>
        <taxon>Lachnospiraceae</taxon>
        <taxon>Frisingicoccus</taxon>
    </lineage>
</organism>
<dbReference type="InterPro" id="IPR022476">
    <property type="entry name" value="Spore_YabP/YqfC"/>
</dbReference>
<protein>
    <submittedName>
        <fullName evidence="1">Sporulation protein YqfC</fullName>
    </submittedName>
</protein>